<evidence type="ECO:0008006" key="3">
    <source>
        <dbReference type="Google" id="ProtNLM"/>
    </source>
</evidence>
<protein>
    <recommendedName>
        <fullName evidence="3">Tetratricopeptide repeat protein</fullName>
    </recommendedName>
</protein>
<organism evidence="1 2">
    <name type="scientific">Parapedobacter deserti</name>
    <dbReference type="NCBI Taxonomy" id="1912957"/>
    <lineage>
        <taxon>Bacteria</taxon>
        <taxon>Pseudomonadati</taxon>
        <taxon>Bacteroidota</taxon>
        <taxon>Sphingobacteriia</taxon>
        <taxon>Sphingobacteriales</taxon>
        <taxon>Sphingobacteriaceae</taxon>
        <taxon>Parapedobacter</taxon>
    </lineage>
</organism>
<dbReference type="RefSeq" id="WP_379024796.1">
    <property type="nucleotide sequence ID" value="NZ_JBHRTA010000038.1"/>
</dbReference>
<accession>A0ABV7JT69</accession>
<dbReference type="EMBL" id="JBHRTA010000038">
    <property type="protein sequence ID" value="MFC3199311.1"/>
    <property type="molecule type" value="Genomic_DNA"/>
</dbReference>
<evidence type="ECO:0000313" key="1">
    <source>
        <dbReference type="EMBL" id="MFC3199311.1"/>
    </source>
</evidence>
<sequence length="495" mass="57589">MLFYELEKLVKSLSAAEKKLFQQHSALLKGNKVYVSLFQQIAGQTSPPDTAPWQEQFRKAYPSKSLENTAAYLYKVLTDLLVQVRIEQDPWYQQYQCLLKARLCFERSIPGRAFKELQKASKLAAESQHYPVAYQAARMELTALSDLGFPGLSEQQLVDKQMRAKHTLQSLRQIHEHYSLYELLRHRLTNRKRPENGQREKQVNDLILSELSLSTRGSQHQFEPQKLHLLFQSFFFLHSGDYRSALRIFNALTKLTEANEPMWDYPPYDYLSALDGILDSLRSIGYYQEMSPFIDKLTALSERAYPEHFKSVATLTAQVYRLNMVLGCKQYGMADQLLTDASVHVNGQRSITAHEKQLECYFFVALSHFMQQQWSKAKKQLNLLIDAAKQTPQHLVYRAGRLLYILLSYEMNDLAYIEYEIRSYKRAFSKQGKAYKTEKLIFNTIAADPKRRGNAWKTTTRKKVAEKLKEIAADKRELQLTKFADFGQWVLAHLY</sequence>
<dbReference type="Proteomes" id="UP001595526">
    <property type="component" value="Unassembled WGS sequence"/>
</dbReference>
<name>A0ABV7JT69_9SPHI</name>
<reference evidence="2" key="1">
    <citation type="journal article" date="2019" name="Int. J. Syst. Evol. Microbiol.">
        <title>The Global Catalogue of Microorganisms (GCM) 10K type strain sequencing project: providing services to taxonomists for standard genome sequencing and annotation.</title>
        <authorList>
            <consortium name="The Broad Institute Genomics Platform"/>
            <consortium name="The Broad Institute Genome Sequencing Center for Infectious Disease"/>
            <person name="Wu L."/>
            <person name="Ma J."/>
        </authorList>
    </citation>
    <scope>NUCLEOTIDE SEQUENCE [LARGE SCALE GENOMIC DNA]</scope>
    <source>
        <strain evidence="2">KCTC 52416</strain>
    </source>
</reference>
<gene>
    <name evidence="1" type="ORF">ACFOET_16940</name>
</gene>
<evidence type="ECO:0000313" key="2">
    <source>
        <dbReference type="Proteomes" id="UP001595526"/>
    </source>
</evidence>
<proteinExistence type="predicted"/>
<keyword evidence="2" id="KW-1185">Reference proteome</keyword>
<comment type="caution">
    <text evidence="1">The sequence shown here is derived from an EMBL/GenBank/DDBJ whole genome shotgun (WGS) entry which is preliminary data.</text>
</comment>